<evidence type="ECO:0000313" key="1">
    <source>
        <dbReference type="EnsemblMetazoa" id="AATE020545-PA.1"/>
    </source>
</evidence>
<organism evidence="1">
    <name type="scientific">Anopheles atroparvus</name>
    <name type="common">European mosquito</name>
    <dbReference type="NCBI Taxonomy" id="41427"/>
    <lineage>
        <taxon>Eukaryota</taxon>
        <taxon>Metazoa</taxon>
        <taxon>Ecdysozoa</taxon>
        <taxon>Arthropoda</taxon>
        <taxon>Hexapoda</taxon>
        <taxon>Insecta</taxon>
        <taxon>Pterygota</taxon>
        <taxon>Neoptera</taxon>
        <taxon>Endopterygota</taxon>
        <taxon>Diptera</taxon>
        <taxon>Nematocera</taxon>
        <taxon>Culicoidea</taxon>
        <taxon>Culicidae</taxon>
        <taxon>Anophelinae</taxon>
        <taxon>Anopheles</taxon>
    </lineage>
</organism>
<accession>A0A182JLY9</accession>
<dbReference type="VEuPathDB" id="VectorBase:AATE020545"/>
<proteinExistence type="predicted"/>
<reference evidence="1" key="1">
    <citation type="submission" date="2022-08" db="UniProtKB">
        <authorList>
            <consortium name="EnsemblMetazoa"/>
        </authorList>
    </citation>
    <scope>IDENTIFICATION</scope>
    <source>
        <strain evidence="1">EBRO</strain>
    </source>
</reference>
<dbReference type="EnsemblMetazoa" id="AATE020545-RA">
    <property type="protein sequence ID" value="AATE020545-PA.1"/>
    <property type="gene ID" value="AATE020545"/>
</dbReference>
<name>A0A182JLY9_ANOAO</name>
<protein>
    <submittedName>
        <fullName evidence="1">Uncharacterized protein</fullName>
    </submittedName>
</protein>
<sequence>MDESIESRSLLSVCHGNGGCCCCCCDPVPEPFSCDEENRRASVYDAAAGDATVARRQIYIRQGLLTPPGSSARPSERAGRVTDAHAVHLAAQQLRNNFWADNRKAMPDRGASKMFASRHVSLDQLVPSAPSAW</sequence>
<dbReference type="AlphaFoldDB" id="A0A182JLY9"/>